<dbReference type="SUPFAM" id="SSF53822">
    <property type="entry name" value="Periplasmic binding protein-like I"/>
    <property type="match status" value="1"/>
</dbReference>
<evidence type="ECO:0000259" key="4">
    <source>
        <dbReference type="PROSITE" id="PS50932"/>
    </source>
</evidence>
<evidence type="ECO:0000256" key="2">
    <source>
        <dbReference type="ARBA" id="ARBA00023125"/>
    </source>
</evidence>
<dbReference type="InterPro" id="IPR046335">
    <property type="entry name" value="LacI/GalR-like_sensor"/>
</dbReference>
<organism evidence="5 6">
    <name type="scientific">Dysosmobacter welbionis</name>
    <dbReference type="NCBI Taxonomy" id="2093857"/>
    <lineage>
        <taxon>Bacteria</taxon>
        <taxon>Bacillati</taxon>
        <taxon>Bacillota</taxon>
        <taxon>Clostridia</taxon>
        <taxon>Eubacteriales</taxon>
        <taxon>Oscillospiraceae</taxon>
        <taxon>Dysosmobacter</taxon>
    </lineage>
</organism>
<dbReference type="GeneID" id="89521699"/>
<dbReference type="AlphaFoldDB" id="A0A4D7AM46"/>
<dbReference type="InterPro" id="IPR000843">
    <property type="entry name" value="HTH_LacI"/>
</dbReference>
<keyword evidence="6" id="KW-1185">Reference proteome</keyword>
<dbReference type="CDD" id="cd01392">
    <property type="entry name" value="HTH_LacI"/>
    <property type="match status" value="1"/>
</dbReference>
<dbReference type="InterPro" id="IPR010982">
    <property type="entry name" value="Lambda_DNA-bd_dom_sf"/>
</dbReference>
<dbReference type="PANTHER" id="PTHR30146">
    <property type="entry name" value="LACI-RELATED TRANSCRIPTIONAL REPRESSOR"/>
    <property type="match status" value="1"/>
</dbReference>
<dbReference type="PROSITE" id="PS50932">
    <property type="entry name" value="HTH_LACI_2"/>
    <property type="match status" value="1"/>
</dbReference>
<dbReference type="RefSeq" id="WP_136891514.1">
    <property type="nucleotide sequence ID" value="NZ_CP034413.3"/>
</dbReference>
<name>A0A4D7AM46_9FIRM</name>
<protein>
    <submittedName>
        <fullName evidence="5">LacI family transcriptional regulator</fullName>
    </submittedName>
</protein>
<dbReference type="SMART" id="SM00354">
    <property type="entry name" value="HTH_LACI"/>
    <property type="match status" value="1"/>
</dbReference>
<dbReference type="InterPro" id="IPR028082">
    <property type="entry name" value="Peripla_BP_I"/>
</dbReference>
<dbReference type="EMBL" id="CP034413">
    <property type="protein sequence ID" value="QCI60169.1"/>
    <property type="molecule type" value="Genomic_DNA"/>
</dbReference>
<reference evidence="6" key="1">
    <citation type="submission" date="2018-12" db="EMBL/GenBank/DDBJ databases">
        <title>Dusodibacter welbiota gen. nov., sp. nov., isolated from human faeces and emended description of the Oscillibacter genus.</title>
        <authorList>
            <person name="Le Roy T."/>
            <person name="Van der Smissen P."/>
            <person name="Delzenne N."/>
            <person name="Muccioli G."/>
            <person name="Collet J.F."/>
            <person name="Cani P.D."/>
        </authorList>
    </citation>
    <scope>NUCLEOTIDE SEQUENCE [LARGE SCALE GENOMIC DNA]</scope>
    <source>
        <strain evidence="6">J115</strain>
    </source>
</reference>
<keyword evidence="3" id="KW-0804">Transcription</keyword>
<dbReference type="Pfam" id="PF00356">
    <property type="entry name" value="LacI"/>
    <property type="match status" value="1"/>
</dbReference>
<dbReference type="SUPFAM" id="SSF47413">
    <property type="entry name" value="lambda repressor-like DNA-binding domains"/>
    <property type="match status" value="1"/>
</dbReference>
<evidence type="ECO:0000313" key="6">
    <source>
        <dbReference type="Proteomes" id="UP000298642"/>
    </source>
</evidence>
<accession>A0A4D7AM46</accession>
<proteinExistence type="predicted"/>
<feature type="domain" description="HTH lacI-type" evidence="4">
    <location>
        <begin position="3"/>
        <end position="57"/>
    </location>
</feature>
<evidence type="ECO:0000313" key="5">
    <source>
        <dbReference type="EMBL" id="QCI60169.1"/>
    </source>
</evidence>
<evidence type="ECO:0000256" key="1">
    <source>
        <dbReference type="ARBA" id="ARBA00023015"/>
    </source>
</evidence>
<gene>
    <name evidence="5" type="ORF">EIO64_13900</name>
</gene>
<sequence>MAATIIDVARLCGYSKATVSRAYASPEAVSEKAREKIYAAAKQLNYAPNAIARAMVRQQTENIAFIIHEKQYPAILNPFYSPMLEAAMQEGTRRNYSLFVTTSQDIHLPNGDIYIKKHMDGVIFAGEVDIRVIEEFRKQSIPVVLVNNYLDMDGLVCISADHYGGAVQATEYLCKLGHCKIGLLSGRFSPQVSEARIEGFVKTLAKYDIPVDDRFIADIEPALEDGEEIMTRMLRGVDRPTAFFCTNDTIAAGAMKAVTRAGLRVPEDIAIIGFDDSYISRVVEPELTTVRIDAAKMGCLAMQTLFDLIAGMPVEKAHIQIPTELIVRGTA</sequence>
<dbReference type="Pfam" id="PF13377">
    <property type="entry name" value="Peripla_BP_3"/>
    <property type="match status" value="1"/>
</dbReference>
<dbReference type="KEGG" id="obj:EIO64_13900"/>
<dbReference type="PANTHER" id="PTHR30146:SF109">
    <property type="entry name" value="HTH-TYPE TRANSCRIPTIONAL REGULATOR GALS"/>
    <property type="match status" value="1"/>
</dbReference>
<keyword evidence="1" id="KW-0805">Transcription regulation</keyword>
<dbReference type="Gene3D" id="1.10.260.40">
    <property type="entry name" value="lambda repressor-like DNA-binding domains"/>
    <property type="match status" value="1"/>
</dbReference>
<dbReference type="GO" id="GO:0000976">
    <property type="term" value="F:transcription cis-regulatory region binding"/>
    <property type="evidence" value="ECO:0007669"/>
    <property type="project" value="TreeGrafter"/>
</dbReference>
<dbReference type="Gene3D" id="3.40.50.2300">
    <property type="match status" value="2"/>
</dbReference>
<keyword evidence="2" id="KW-0238">DNA-binding</keyword>
<dbReference type="GO" id="GO:0003700">
    <property type="term" value="F:DNA-binding transcription factor activity"/>
    <property type="evidence" value="ECO:0007669"/>
    <property type="project" value="TreeGrafter"/>
</dbReference>
<dbReference type="CDD" id="cd06267">
    <property type="entry name" value="PBP1_LacI_sugar_binding-like"/>
    <property type="match status" value="1"/>
</dbReference>
<dbReference type="Proteomes" id="UP000298642">
    <property type="component" value="Chromosome"/>
</dbReference>
<evidence type="ECO:0000256" key="3">
    <source>
        <dbReference type="ARBA" id="ARBA00023163"/>
    </source>
</evidence>